<evidence type="ECO:0000313" key="3">
    <source>
        <dbReference type="Proteomes" id="UP000649617"/>
    </source>
</evidence>
<accession>A0A812UAB1</accession>
<dbReference type="Proteomes" id="UP000649617">
    <property type="component" value="Unassembled WGS sequence"/>
</dbReference>
<organism evidence="2 3">
    <name type="scientific">Symbiodinium pilosum</name>
    <name type="common">Dinoflagellate</name>
    <dbReference type="NCBI Taxonomy" id="2952"/>
    <lineage>
        <taxon>Eukaryota</taxon>
        <taxon>Sar</taxon>
        <taxon>Alveolata</taxon>
        <taxon>Dinophyceae</taxon>
        <taxon>Suessiales</taxon>
        <taxon>Symbiodiniaceae</taxon>
        <taxon>Symbiodinium</taxon>
    </lineage>
</organism>
<keyword evidence="3" id="KW-1185">Reference proteome</keyword>
<protein>
    <submittedName>
        <fullName evidence="2">Uncharacterized protein</fullName>
    </submittedName>
</protein>
<proteinExistence type="predicted"/>
<evidence type="ECO:0000256" key="1">
    <source>
        <dbReference type="SAM" id="MobiDB-lite"/>
    </source>
</evidence>
<dbReference type="AlphaFoldDB" id="A0A812UAB1"/>
<feature type="region of interest" description="Disordered" evidence="1">
    <location>
        <begin position="158"/>
        <end position="180"/>
    </location>
</feature>
<comment type="caution">
    <text evidence="2">The sequence shown here is derived from an EMBL/GenBank/DDBJ whole genome shotgun (WGS) entry which is preliminary data.</text>
</comment>
<reference evidence="2" key="1">
    <citation type="submission" date="2021-02" db="EMBL/GenBank/DDBJ databases">
        <authorList>
            <person name="Dougan E. K."/>
            <person name="Rhodes N."/>
            <person name="Thang M."/>
            <person name="Chan C."/>
        </authorList>
    </citation>
    <scope>NUCLEOTIDE SEQUENCE</scope>
</reference>
<name>A0A812UAB1_SYMPI</name>
<gene>
    <name evidence="2" type="ORF">SPIL2461_LOCUS14912</name>
</gene>
<sequence>MQSESCETDQECLCIPADASLLEGVRLLVWHHLGKSLGETALTPKQKQLVERHVLHLTRYAERLKQTILSTMVFDHGQGTDVQESLEQDVSFAASSSTGTEPRQVRLRDSELLEIYRNAQAEAGREADWRGLSDHADHAAASQGWRYEWLRQLRQSFDRGSCPKPKSPRVPPEPRSGDVA</sequence>
<dbReference type="OrthoDB" id="414404at2759"/>
<evidence type="ECO:0000313" key="2">
    <source>
        <dbReference type="EMBL" id="CAE7558840.1"/>
    </source>
</evidence>
<dbReference type="EMBL" id="CAJNIZ010035335">
    <property type="protein sequence ID" value="CAE7558840.1"/>
    <property type="molecule type" value="Genomic_DNA"/>
</dbReference>